<sequence length="499" mass="56479">MANVTKNIGLSLGADLCWPACYEEIVKRLDLNIPYGEDAIKFHVERVSVEPFNLRQPCRYDVVLDRLTHWFHTSREWIKKAVVMDGLYVLNNPWSLQSMEKHTTYSAMMALGMPIPDTWMVPPRELSPDNPDIYPTLERYGRKFELAEIGEKLGYPLFMKPYDGGAWVGVTKINNTQQLLKAYEQSGRRVMHLQRAVDPFDLFVRAIGIGPQVHIVRYDPDAPLHDRYKVDFFFVDGDEWSVLQDTCMTINAFFGWEFNSCESLRKDGVFHPIDFANACPDFQVTSLHFHFPELVKNMVRWSLFCAATGRKKALNLDWAPFFEIAKKDLPYRERLAGYAKIARERMEHDRFQEFVAKHLSHLDEVTWDFFGTDLAKSFVRAKVAALFPAHEVNAFTDHFFGLIQFWRKCEADRMNTVKEQAAAAAAPAEVVTASPVEEVAAPAEEVAAPVEPTPAAEAVPAIEAAQPVRAHEPPAAEPAAPVKAPSTPPKGGKGKKVKN</sequence>
<evidence type="ECO:0000256" key="1">
    <source>
        <dbReference type="SAM" id="MobiDB-lite"/>
    </source>
</evidence>
<reference evidence="3 4" key="1">
    <citation type="submission" date="2022-11" db="EMBL/GenBank/DDBJ databases">
        <title>Minimal conservation of predation-associated metabolite biosynthetic gene clusters underscores biosynthetic potential of Myxococcota including descriptions for ten novel species: Archangium lansinium sp. nov., Myxococcus landrumus sp. nov., Nannocystis bai.</title>
        <authorList>
            <person name="Ahearne A."/>
            <person name="Stevens C."/>
            <person name="Dowd S."/>
        </authorList>
    </citation>
    <scope>NUCLEOTIDE SEQUENCE [LARGE SCALE GENOMIC DNA]</scope>
    <source>
        <strain evidence="3 4">NCELM</strain>
    </source>
</reference>
<feature type="domain" description="D-alanine--D-alanine ligase C-terminal" evidence="2">
    <location>
        <begin position="146"/>
        <end position="186"/>
    </location>
</feature>
<gene>
    <name evidence="3" type="ORF">POL58_27145</name>
</gene>
<protein>
    <recommendedName>
        <fullName evidence="2">D-alanine--D-alanine ligase C-terminal domain-containing protein</fullName>
    </recommendedName>
</protein>
<evidence type="ECO:0000259" key="2">
    <source>
        <dbReference type="Pfam" id="PF07478"/>
    </source>
</evidence>
<keyword evidence="4" id="KW-1185">Reference proteome</keyword>
<accession>A0ABT5BBF7</accession>
<dbReference type="SUPFAM" id="SSF56059">
    <property type="entry name" value="Glutathione synthetase ATP-binding domain-like"/>
    <property type="match status" value="1"/>
</dbReference>
<name>A0ABT5BBF7_9BACT</name>
<evidence type="ECO:0000313" key="4">
    <source>
        <dbReference type="Proteomes" id="UP001217838"/>
    </source>
</evidence>
<proteinExistence type="predicted"/>
<organism evidence="3 4">
    <name type="scientific">Nannocystis radixulma</name>
    <dbReference type="NCBI Taxonomy" id="2995305"/>
    <lineage>
        <taxon>Bacteria</taxon>
        <taxon>Pseudomonadati</taxon>
        <taxon>Myxococcota</taxon>
        <taxon>Polyangia</taxon>
        <taxon>Nannocystales</taxon>
        <taxon>Nannocystaceae</taxon>
        <taxon>Nannocystis</taxon>
    </lineage>
</organism>
<comment type="caution">
    <text evidence="3">The sequence shown here is derived from an EMBL/GenBank/DDBJ whole genome shotgun (WGS) entry which is preliminary data.</text>
</comment>
<dbReference type="InterPro" id="IPR011095">
    <property type="entry name" value="Dala_Dala_lig_C"/>
</dbReference>
<dbReference type="RefSeq" id="WP_272001693.1">
    <property type="nucleotide sequence ID" value="NZ_JAQNDN010000015.1"/>
</dbReference>
<feature type="region of interest" description="Disordered" evidence="1">
    <location>
        <begin position="442"/>
        <end position="499"/>
    </location>
</feature>
<evidence type="ECO:0000313" key="3">
    <source>
        <dbReference type="EMBL" id="MDC0671456.1"/>
    </source>
</evidence>
<dbReference type="InterPro" id="IPR013815">
    <property type="entry name" value="ATP_grasp_subdomain_1"/>
</dbReference>
<dbReference type="Pfam" id="PF07478">
    <property type="entry name" value="Dala_Dala_lig_C"/>
    <property type="match status" value="1"/>
</dbReference>
<dbReference type="Gene3D" id="3.30.1490.20">
    <property type="entry name" value="ATP-grasp fold, A domain"/>
    <property type="match status" value="1"/>
</dbReference>
<dbReference type="Proteomes" id="UP001217838">
    <property type="component" value="Unassembled WGS sequence"/>
</dbReference>
<feature type="compositionally biased region" description="Low complexity" evidence="1">
    <location>
        <begin position="442"/>
        <end position="468"/>
    </location>
</feature>
<dbReference type="EMBL" id="JAQNDN010000015">
    <property type="protein sequence ID" value="MDC0671456.1"/>
    <property type="molecule type" value="Genomic_DNA"/>
</dbReference>